<dbReference type="VEuPathDB" id="FungiDB:LEMA_uP009060.1"/>
<reference evidence="3" key="1">
    <citation type="journal article" date="2011" name="Nat. Commun.">
        <title>Effector diversification within compartments of the Leptosphaeria maculans genome affected by Repeat-Induced Point mutations.</title>
        <authorList>
            <person name="Rouxel T."/>
            <person name="Grandaubert J."/>
            <person name="Hane J.K."/>
            <person name="Hoede C."/>
            <person name="van de Wouw A.P."/>
            <person name="Couloux A."/>
            <person name="Dominguez V."/>
            <person name="Anthouard V."/>
            <person name="Bally P."/>
            <person name="Bourras S."/>
            <person name="Cozijnsen A.J."/>
            <person name="Ciuffetti L.M."/>
            <person name="Degrave A."/>
            <person name="Dilmaghani A."/>
            <person name="Duret L."/>
            <person name="Fudal I."/>
            <person name="Goodwin S.B."/>
            <person name="Gout L."/>
            <person name="Glaser N."/>
            <person name="Linglin J."/>
            <person name="Kema G.H.J."/>
            <person name="Lapalu N."/>
            <person name="Lawrence C.B."/>
            <person name="May K."/>
            <person name="Meyer M."/>
            <person name="Ollivier B."/>
            <person name="Poulain J."/>
            <person name="Schoch C.L."/>
            <person name="Simon A."/>
            <person name="Spatafora J.W."/>
            <person name="Stachowiak A."/>
            <person name="Turgeon B.G."/>
            <person name="Tyler B.M."/>
            <person name="Vincent D."/>
            <person name="Weissenbach J."/>
            <person name="Amselem J."/>
            <person name="Quesneville H."/>
            <person name="Oliver R.P."/>
            <person name="Wincker P."/>
            <person name="Balesdent M.-H."/>
            <person name="Howlett B.J."/>
        </authorList>
    </citation>
    <scope>NUCLEOTIDE SEQUENCE [LARGE SCALE GENOMIC DNA]</scope>
    <source>
        <strain evidence="3">JN3 / isolate v23.1.3 / race Av1-4-5-6-7-8</strain>
    </source>
</reference>
<evidence type="ECO:0000313" key="3">
    <source>
        <dbReference type="Proteomes" id="UP000002668"/>
    </source>
</evidence>
<evidence type="ECO:0000256" key="1">
    <source>
        <dbReference type="SAM" id="MobiDB-lite"/>
    </source>
</evidence>
<protein>
    <submittedName>
        <fullName evidence="2">Predicted protein</fullName>
    </submittedName>
</protein>
<dbReference type="Proteomes" id="UP000002668">
    <property type="component" value="Genome"/>
</dbReference>
<organism evidence="2 3">
    <name type="scientific">Leptosphaeria maculans (strain JN3 / isolate v23.1.3 / race Av1-4-5-6-7-8)</name>
    <name type="common">Blackleg fungus</name>
    <name type="synonym">Phoma lingam</name>
    <dbReference type="NCBI Taxonomy" id="985895"/>
    <lineage>
        <taxon>Eukaryota</taxon>
        <taxon>Fungi</taxon>
        <taxon>Dikarya</taxon>
        <taxon>Ascomycota</taxon>
        <taxon>Pezizomycotina</taxon>
        <taxon>Dothideomycetes</taxon>
        <taxon>Pleosporomycetidae</taxon>
        <taxon>Pleosporales</taxon>
        <taxon>Pleosporineae</taxon>
        <taxon>Leptosphaeriaceae</taxon>
        <taxon>Plenodomus</taxon>
        <taxon>Plenodomus lingam/Leptosphaeria maculans species complex</taxon>
    </lineage>
</organism>
<gene>
    <name evidence="2" type="ORF">LEMA_uP009060.1</name>
</gene>
<dbReference type="AlphaFoldDB" id="E5ACB7"/>
<sequence length="92" mass="10029">MILVAPDSIAPKSLGVRLETLGRGVIPQDNSSLGHCSCNRSLSVLVAHRWGVVKCLVAYSQVLPERHLIQDREGVNSTNHASSMETPRRAQN</sequence>
<keyword evidence="3" id="KW-1185">Reference proteome</keyword>
<name>E5ACB7_LEPMJ</name>
<dbReference type="InParanoid" id="E5ACB7"/>
<evidence type="ECO:0000313" key="2">
    <source>
        <dbReference type="EMBL" id="CBY02119.1"/>
    </source>
</evidence>
<feature type="compositionally biased region" description="Polar residues" evidence="1">
    <location>
        <begin position="75"/>
        <end position="92"/>
    </location>
</feature>
<accession>E5ACB7</accession>
<dbReference type="EMBL" id="FP929139">
    <property type="protein sequence ID" value="CBY02119.1"/>
    <property type="molecule type" value="Genomic_DNA"/>
</dbReference>
<dbReference type="HOGENOM" id="CLU_2413663_0_0_1"/>
<proteinExistence type="predicted"/>
<feature type="region of interest" description="Disordered" evidence="1">
    <location>
        <begin position="70"/>
        <end position="92"/>
    </location>
</feature>